<reference evidence="2" key="1">
    <citation type="journal article" date="2023" name="Access Microbiol">
        <title>De-novo genome assembly for Akanthomyces muscarius, a biocontrol agent of insect agricultural pests.</title>
        <authorList>
            <person name="Erdos Z."/>
            <person name="Studholme D.J."/>
            <person name="Raymond B."/>
            <person name="Sharma M."/>
        </authorList>
    </citation>
    <scope>NUCLEOTIDE SEQUENCE</scope>
    <source>
        <strain evidence="2">Ve6</strain>
    </source>
</reference>
<feature type="compositionally biased region" description="Polar residues" evidence="1">
    <location>
        <begin position="277"/>
        <end position="290"/>
    </location>
</feature>
<dbReference type="RefSeq" id="XP_056053733.1">
    <property type="nucleotide sequence ID" value="XM_056196602.1"/>
</dbReference>
<dbReference type="EMBL" id="JAJHUN010000008">
    <property type="protein sequence ID" value="KAJ4153075.1"/>
    <property type="molecule type" value="Genomic_DNA"/>
</dbReference>
<feature type="compositionally biased region" description="Low complexity" evidence="1">
    <location>
        <begin position="526"/>
        <end position="542"/>
    </location>
</feature>
<feature type="region of interest" description="Disordered" evidence="1">
    <location>
        <begin position="498"/>
        <end position="558"/>
    </location>
</feature>
<feature type="compositionally biased region" description="Basic residues" evidence="1">
    <location>
        <begin position="148"/>
        <end position="158"/>
    </location>
</feature>
<protein>
    <submittedName>
        <fullName evidence="2">Uncharacterized protein</fullName>
    </submittedName>
</protein>
<feature type="region of interest" description="Disordered" evidence="1">
    <location>
        <begin position="142"/>
        <end position="375"/>
    </location>
</feature>
<feature type="compositionally biased region" description="Low complexity" evidence="1">
    <location>
        <begin position="341"/>
        <end position="350"/>
    </location>
</feature>
<gene>
    <name evidence="2" type="ORF">LMH87_009581</name>
</gene>
<organism evidence="2 3">
    <name type="scientific">Akanthomyces muscarius</name>
    <name type="common">Entomopathogenic fungus</name>
    <name type="synonym">Lecanicillium muscarium</name>
    <dbReference type="NCBI Taxonomy" id="2231603"/>
    <lineage>
        <taxon>Eukaryota</taxon>
        <taxon>Fungi</taxon>
        <taxon>Dikarya</taxon>
        <taxon>Ascomycota</taxon>
        <taxon>Pezizomycotina</taxon>
        <taxon>Sordariomycetes</taxon>
        <taxon>Hypocreomycetidae</taxon>
        <taxon>Hypocreales</taxon>
        <taxon>Cordycipitaceae</taxon>
        <taxon>Akanthomyces</taxon>
    </lineage>
</organism>
<feature type="compositionally biased region" description="Polar residues" evidence="1">
    <location>
        <begin position="179"/>
        <end position="191"/>
    </location>
</feature>
<evidence type="ECO:0000313" key="2">
    <source>
        <dbReference type="EMBL" id="KAJ4153075.1"/>
    </source>
</evidence>
<dbReference type="Proteomes" id="UP001144673">
    <property type="component" value="Chromosome 5"/>
</dbReference>
<proteinExistence type="predicted"/>
<name>A0A9W8QCD4_AKAMU</name>
<dbReference type="KEGG" id="amus:LMH87_009581"/>
<dbReference type="AlphaFoldDB" id="A0A9W8QCD4"/>
<feature type="compositionally biased region" description="Polar residues" evidence="1">
    <location>
        <begin position="200"/>
        <end position="227"/>
    </location>
</feature>
<comment type="caution">
    <text evidence="2">The sequence shown here is derived from an EMBL/GenBank/DDBJ whole genome shotgun (WGS) entry which is preliminary data.</text>
</comment>
<dbReference type="GeneID" id="80896740"/>
<evidence type="ECO:0000256" key="1">
    <source>
        <dbReference type="SAM" id="MobiDB-lite"/>
    </source>
</evidence>
<evidence type="ECO:0000313" key="3">
    <source>
        <dbReference type="Proteomes" id="UP001144673"/>
    </source>
</evidence>
<keyword evidence="3" id="KW-1185">Reference proteome</keyword>
<accession>A0A9W8QCD4</accession>
<feature type="compositionally biased region" description="Basic residues" evidence="1">
    <location>
        <begin position="291"/>
        <end position="301"/>
    </location>
</feature>
<sequence>MDEWQQKQILQRVGAFMYLQFYVFLHGSTVADHPNSLESCGVMEKGTRLPGVGELRARIDYGDLSLQRCKFFHEDCRFFIRHYVDKDERKAQGTYWWPSDREHRNANRLQYSTQKQHITDTMRLLFLRINIQYHSNLRYKSKNDVHSARKPAARKGHGPNRDQSARGTSVNDPIDLENAHNQTGLARNRSNGPGKGLPSAASSSNHAATMETQPGRQPTRALAQQESQETDPYEVPKTPELPGRSNATQESCAGRRVAQSSSAALSDATIEERPAASSGTKRATTAATQHSPKRPKVKLTLRRASNYKPERTPQRKSSRKRSFVYGSLDFTGEGPSPSENAQPLEAVAEAVAEEEAPSEAAQDAHVAEQEATPGAVPATAPLNAAPLEVESTRAINAFLFSRFNAISSSGTPEERSAQVLEHLWRGARVPEAPMGLVHDPALQFLAARRQTSPPPPEMGEHEWHETANVPLQSTESVKETTTTTVAATASDCVGTAHISTMSPGAASSRVAPERSTTQTRTEHSLAAKSPAAEAPKKQASAARESEKSSTGPQLQPAAAQSELRLMVVGPRLLNKWKEAPPLQDLTMARIKREIPLELSSQFRGFKFTLLGPESRRHQFEIRDGDEQEFVHLKFDVQEVMEDTEEQNQGQSEYLGFQLRIEELRDTGVREDRADS</sequence>